<dbReference type="SUPFAM" id="SSF103473">
    <property type="entry name" value="MFS general substrate transporter"/>
    <property type="match status" value="1"/>
</dbReference>
<dbReference type="InterPro" id="IPR011701">
    <property type="entry name" value="MFS"/>
</dbReference>
<dbReference type="EMBL" id="ML978138">
    <property type="protein sequence ID" value="KAF2093498.1"/>
    <property type="molecule type" value="Genomic_DNA"/>
</dbReference>
<dbReference type="PANTHER" id="PTHR43791">
    <property type="entry name" value="PERMEASE-RELATED"/>
    <property type="match status" value="1"/>
</dbReference>
<dbReference type="PROSITE" id="PS50850">
    <property type="entry name" value="MFS"/>
    <property type="match status" value="1"/>
</dbReference>
<dbReference type="Pfam" id="PF07690">
    <property type="entry name" value="MFS_1"/>
    <property type="match status" value="1"/>
</dbReference>
<feature type="transmembrane region" description="Helical" evidence="6">
    <location>
        <begin position="115"/>
        <end position="139"/>
    </location>
</feature>
<proteinExistence type="predicted"/>
<dbReference type="Proteomes" id="UP000799772">
    <property type="component" value="Unassembled WGS sequence"/>
</dbReference>
<accession>A0A9P4I4U0</accession>
<dbReference type="InterPro" id="IPR020846">
    <property type="entry name" value="MFS_dom"/>
</dbReference>
<feature type="transmembrane region" description="Helical" evidence="6">
    <location>
        <begin position="314"/>
        <end position="334"/>
    </location>
</feature>
<sequence>MDEGKELQTVSVAVTVEDVGKVTSTLPPLGPIDKAAERRLKWKIDLLILPMLCGTFFYSSMGKSDLAFAAIAGMLEELKMTPSQYSAAANYFLVGFIIFQLPGTLLLRIVGPARLIGIACAAWGFFTCLQVVIHSYAALAGLRTLIGVSEGLGNGVVFYLSFWYTYDELATRSGIFWGSTALASSFNGLVSYGIQKNLNGKNGWLAWRWIFLIEGIMPITFGIFLYFALPATPETARLGFSQADRELATKRSRRSHNPEQPRIRPKAVLKCFLSPVFWLFTVQFCGYHFCSASMTNFTPIIIKDLGYTSVKAQLMSSLVFACAFVSVIIFCRVADVTNKRGITLAASLVPSVIGYAMLLASENANVRFTGACLFAVGNYPGTVLILSWLTMSTAGYTTRCCHVVLSEMA</sequence>
<feature type="transmembrane region" description="Helical" evidence="6">
    <location>
        <begin position="88"/>
        <end position="108"/>
    </location>
</feature>
<keyword evidence="5 6" id="KW-0472">Membrane</keyword>
<evidence type="ECO:0000256" key="4">
    <source>
        <dbReference type="ARBA" id="ARBA00022989"/>
    </source>
</evidence>
<keyword evidence="9" id="KW-1185">Reference proteome</keyword>
<evidence type="ECO:0000256" key="6">
    <source>
        <dbReference type="SAM" id="Phobius"/>
    </source>
</evidence>
<evidence type="ECO:0000259" key="7">
    <source>
        <dbReference type="PROSITE" id="PS50850"/>
    </source>
</evidence>
<comment type="caution">
    <text evidence="8">The sequence shown here is derived from an EMBL/GenBank/DDBJ whole genome shotgun (WGS) entry which is preliminary data.</text>
</comment>
<organism evidence="8 9">
    <name type="scientific">Rhizodiscina lignyota</name>
    <dbReference type="NCBI Taxonomy" id="1504668"/>
    <lineage>
        <taxon>Eukaryota</taxon>
        <taxon>Fungi</taxon>
        <taxon>Dikarya</taxon>
        <taxon>Ascomycota</taxon>
        <taxon>Pezizomycotina</taxon>
        <taxon>Dothideomycetes</taxon>
        <taxon>Pleosporomycetidae</taxon>
        <taxon>Aulographales</taxon>
        <taxon>Rhizodiscinaceae</taxon>
        <taxon>Rhizodiscina</taxon>
    </lineage>
</organism>
<feature type="transmembrane region" description="Helical" evidence="6">
    <location>
        <begin position="44"/>
        <end position="61"/>
    </location>
</feature>
<feature type="transmembrane region" description="Helical" evidence="6">
    <location>
        <begin position="267"/>
        <end position="289"/>
    </location>
</feature>
<comment type="subcellular location">
    <subcellularLocation>
        <location evidence="1">Membrane</location>
        <topology evidence="1">Multi-pass membrane protein</topology>
    </subcellularLocation>
</comment>
<evidence type="ECO:0000256" key="3">
    <source>
        <dbReference type="ARBA" id="ARBA00022692"/>
    </source>
</evidence>
<feature type="transmembrane region" description="Helical" evidence="6">
    <location>
        <begin position="145"/>
        <end position="163"/>
    </location>
</feature>
<evidence type="ECO:0000256" key="1">
    <source>
        <dbReference type="ARBA" id="ARBA00004141"/>
    </source>
</evidence>
<evidence type="ECO:0000256" key="2">
    <source>
        <dbReference type="ARBA" id="ARBA00022448"/>
    </source>
</evidence>
<evidence type="ECO:0000313" key="9">
    <source>
        <dbReference type="Proteomes" id="UP000799772"/>
    </source>
</evidence>
<protein>
    <submittedName>
        <fullName evidence="8">MFS general substrate transporter</fullName>
    </submittedName>
</protein>
<gene>
    <name evidence="8" type="ORF">NA57DRAFT_69218</name>
</gene>
<evidence type="ECO:0000256" key="5">
    <source>
        <dbReference type="ARBA" id="ARBA00023136"/>
    </source>
</evidence>
<feature type="transmembrane region" description="Helical" evidence="6">
    <location>
        <begin position="366"/>
        <end position="389"/>
    </location>
</feature>
<dbReference type="OrthoDB" id="2985014at2759"/>
<feature type="transmembrane region" description="Helical" evidence="6">
    <location>
        <begin position="175"/>
        <end position="194"/>
    </location>
</feature>
<dbReference type="InterPro" id="IPR036259">
    <property type="entry name" value="MFS_trans_sf"/>
</dbReference>
<evidence type="ECO:0000313" key="8">
    <source>
        <dbReference type="EMBL" id="KAF2093498.1"/>
    </source>
</evidence>
<keyword evidence="2" id="KW-0813">Transport</keyword>
<reference evidence="8" key="1">
    <citation type="journal article" date="2020" name="Stud. Mycol.">
        <title>101 Dothideomycetes genomes: a test case for predicting lifestyles and emergence of pathogens.</title>
        <authorList>
            <person name="Haridas S."/>
            <person name="Albert R."/>
            <person name="Binder M."/>
            <person name="Bloem J."/>
            <person name="Labutti K."/>
            <person name="Salamov A."/>
            <person name="Andreopoulos B."/>
            <person name="Baker S."/>
            <person name="Barry K."/>
            <person name="Bills G."/>
            <person name="Bluhm B."/>
            <person name="Cannon C."/>
            <person name="Castanera R."/>
            <person name="Culley D."/>
            <person name="Daum C."/>
            <person name="Ezra D."/>
            <person name="Gonzalez J."/>
            <person name="Henrissat B."/>
            <person name="Kuo A."/>
            <person name="Liang C."/>
            <person name="Lipzen A."/>
            <person name="Lutzoni F."/>
            <person name="Magnuson J."/>
            <person name="Mondo S."/>
            <person name="Nolan M."/>
            <person name="Ohm R."/>
            <person name="Pangilinan J."/>
            <person name="Park H.-J."/>
            <person name="Ramirez L."/>
            <person name="Alfaro M."/>
            <person name="Sun H."/>
            <person name="Tritt A."/>
            <person name="Yoshinaga Y."/>
            <person name="Zwiers L.-H."/>
            <person name="Turgeon B."/>
            <person name="Goodwin S."/>
            <person name="Spatafora J."/>
            <person name="Crous P."/>
            <person name="Grigoriev I."/>
        </authorList>
    </citation>
    <scope>NUCLEOTIDE SEQUENCE</scope>
    <source>
        <strain evidence="8">CBS 133067</strain>
    </source>
</reference>
<feature type="domain" description="Major facilitator superfamily (MFS) profile" evidence="7">
    <location>
        <begin position="48"/>
        <end position="409"/>
    </location>
</feature>
<dbReference type="Gene3D" id="1.20.1250.20">
    <property type="entry name" value="MFS general substrate transporter like domains"/>
    <property type="match status" value="2"/>
</dbReference>
<dbReference type="AlphaFoldDB" id="A0A9P4I4U0"/>
<name>A0A9P4I4U0_9PEZI</name>
<keyword evidence="4 6" id="KW-1133">Transmembrane helix</keyword>
<dbReference type="PANTHER" id="PTHR43791:SF36">
    <property type="entry name" value="TRANSPORTER, PUTATIVE (AFU_ORTHOLOGUE AFUA_6G08340)-RELATED"/>
    <property type="match status" value="1"/>
</dbReference>
<dbReference type="GO" id="GO:0016020">
    <property type="term" value="C:membrane"/>
    <property type="evidence" value="ECO:0007669"/>
    <property type="project" value="UniProtKB-SubCell"/>
</dbReference>
<dbReference type="GO" id="GO:0022857">
    <property type="term" value="F:transmembrane transporter activity"/>
    <property type="evidence" value="ECO:0007669"/>
    <property type="project" value="InterPro"/>
</dbReference>
<feature type="transmembrane region" description="Helical" evidence="6">
    <location>
        <begin position="341"/>
        <end position="360"/>
    </location>
</feature>
<feature type="transmembrane region" description="Helical" evidence="6">
    <location>
        <begin position="206"/>
        <end position="229"/>
    </location>
</feature>
<keyword evidence="3 6" id="KW-0812">Transmembrane</keyword>